<keyword evidence="1" id="KW-0472">Membrane</keyword>
<feature type="transmembrane region" description="Helical" evidence="1">
    <location>
        <begin position="101"/>
        <end position="120"/>
    </location>
</feature>
<reference evidence="2" key="1">
    <citation type="submission" date="2022-11" db="EMBL/GenBank/DDBJ databases">
        <title>WGS of Natronobacillus azotifigens 24KS-1, an anaerobic diazotrophic haloalkaliphile from soda-rich habitats.</title>
        <authorList>
            <person name="Sorokin D.Y."/>
            <person name="Merkel A.Y."/>
        </authorList>
    </citation>
    <scope>NUCLEOTIDE SEQUENCE</scope>
    <source>
        <strain evidence="2">24KS-1</strain>
    </source>
</reference>
<dbReference type="AlphaFoldDB" id="A0A9J6RCT6"/>
<sequence>MTDKIKQAINEIDIPAELSDRSVKGVHQAKAKFLFYIFLIILLLINSLLYRAFSLYMFGVIPTNWIGFMNISVIIIYLFVVIPVSAYLAEQLAIQTRNRSVIFPIAIIGVPILVFSLHTINEYKVKGLDDILDYHSSKVELLVINGGHPNDEWSTDNREQIEQVTHFFSQYQGKKMKDRDWDGDVSNENGFKVSVYTEDKVIVASIYEERILSLNAGAYWIVGEPVDVDWVLRYIEQNEP</sequence>
<dbReference type="Proteomes" id="UP001084197">
    <property type="component" value="Unassembled WGS sequence"/>
</dbReference>
<keyword evidence="1" id="KW-1133">Transmembrane helix</keyword>
<proteinExistence type="predicted"/>
<dbReference type="EMBL" id="JAPRAT010000018">
    <property type="protein sequence ID" value="MCZ0703530.1"/>
    <property type="molecule type" value="Genomic_DNA"/>
</dbReference>
<gene>
    <name evidence="2" type="ORF">OWO01_09900</name>
</gene>
<feature type="transmembrane region" description="Helical" evidence="1">
    <location>
        <begin position="33"/>
        <end position="53"/>
    </location>
</feature>
<keyword evidence="3" id="KW-1185">Reference proteome</keyword>
<keyword evidence="1" id="KW-0812">Transmembrane</keyword>
<evidence type="ECO:0000256" key="1">
    <source>
        <dbReference type="SAM" id="Phobius"/>
    </source>
</evidence>
<comment type="caution">
    <text evidence="2">The sequence shown here is derived from an EMBL/GenBank/DDBJ whole genome shotgun (WGS) entry which is preliminary data.</text>
</comment>
<protein>
    <submittedName>
        <fullName evidence="2">Uncharacterized protein</fullName>
    </submittedName>
</protein>
<evidence type="ECO:0000313" key="2">
    <source>
        <dbReference type="EMBL" id="MCZ0703530.1"/>
    </source>
</evidence>
<feature type="transmembrane region" description="Helical" evidence="1">
    <location>
        <begin position="65"/>
        <end position="89"/>
    </location>
</feature>
<dbReference type="RefSeq" id="WP_268780294.1">
    <property type="nucleotide sequence ID" value="NZ_JAPRAT010000018.1"/>
</dbReference>
<evidence type="ECO:0000313" key="3">
    <source>
        <dbReference type="Proteomes" id="UP001084197"/>
    </source>
</evidence>
<organism evidence="2 3">
    <name type="scientific">Natronobacillus azotifigens</name>
    <dbReference type="NCBI Taxonomy" id="472978"/>
    <lineage>
        <taxon>Bacteria</taxon>
        <taxon>Bacillati</taxon>
        <taxon>Bacillota</taxon>
        <taxon>Bacilli</taxon>
        <taxon>Bacillales</taxon>
        <taxon>Bacillaceae</taxon>
        <taxon>Natronobacillus</taxon>
    </lineage>
</organism>
<accession>A0A9J6RCT6</accession>
<name>A0A9J6RCT6_9BACI</name>